<reference evidence="1 2" key="1">
    <citation type="submission" date="2018-03" db="EMBL/GenBank/DDBJ databases">
        <title>Bacillus urumqiensis sp. nov., a moderately haloalkaliphilic bacterium isolated from a salt lake.</title>
        <authorList>
            <person name="Zhao B."/>
            <person name="Liao Z."/>
        </authorList>
    </citation>
    <scope>NUCLEOTIDE SEQUENCE [LARGE SCALE GENOMIC DNA]</scope>
    <source>
        <strain evidence="1 2">BZ-SZ-XJ18</strain>
    </source>
</reference>
<organism evidence="1 2">
    <name type="scientific">Alkalicoccus urumqiensis</name>
    <name type="common">Bacillus urumqiensis</name>
    <dbReference type="NCBI Taxonomy" id="1548213"/>
    <lineage>
        <taxon>Bacteria</taxon>
        <taxon>Bacillati</taxon>
        <taxon>Bacillota</taxon>
        <taxon>Bacilli</taxon>
        <taxon>Bacillales</taxon>
        <taxon>Bacillaceae</taxon>
        <taxon>Alkalicoccus</taxon>
    </lineage>
</organism>
<sequence length="67" mass="8276">MIQHFQWKAHRPSGWSFSFYHQGARYRGFYHRDGTIRWDQPETRPEKAETLEGQIHDLMLYHVYEDH</sequence>
<keyword evidence="2" id="KW-1185">Reference proteome</keyword>
<protein>
    <recommendedName>
        <fullName evidence="3">YheE family protein</fullName>
    </recommendedName>
</protein>
<proteinExistence type="predicted"/>
<dbReference type="PIRSF" id="PIRSF037692">
    <property type="entry name" value="UCP037692"/>
    <property type="match status" value="1"/>
</dbReference>
<accession>A0A2P6MEG4</accession>
<dbReference type="OrthoDB" id="2736244at2"/>
<dbReference type="Proteomes" id="UP000243650">
    <property type="component" value="Unassembled WGS sequence"/>
</dbReference>
<evidence type="ECO:0000313" key="2">
    <source>
        <dbReference type="Proteomes" id="UP000243650"/>
    </source>
</evidence>
<gene>
    <name evidence="1" type="ORF">C6I21_13165</name>
</gene>
<dbReference type="Pfam" id="PF17277">
    <property type="entry name" value="DUF5342"/>
    <property type="match status" value="1"/>
</dbReference>
<dbReference type="EMBL" id="PVNS01000013">
    <property type="protein sequence ID" value="PRO64651.1"/>
    <property type="molecule type" value="Genomic_DNA"/>
</dbReference>
<name>A0A2P6MEG4_ALKUR</name>
<evidence type="ECO:0008006" key="3">
    <source>
        <dbReference type="Google" id="ProtNLM"/>
    </source>
</evidence>
<comment type="caution">
    <text evidence="1">The sequence shown here is derived from an EMBL/GenBank/DDBJ whole genome shotgun (WGS) entry which is preliminary data.</text>
</comment>
<evidence type="ECO:0000313" key="1">
    <source>
        <dbReference type="EMBL" id="PRO64651.1"/>
    </source>
</evidence>
<dbReference type="AlphaFoldDB" id="A0A2P6MEG4"/>
<dbReference type="InterPro" id="IPR017263">
    <property type="entry name" value="UCP037692"/>
</dbReference>
<dbReference type="RefSeq" id="WP_105959951.1">
    <property type="nucleotide sequence ID" value="NZ_PVNS01000013.1"/>
</dbReference>